<keyword evidence="6 8" id="KW-0472">Membrane</keyword>
<keyword evidence="4" id="KW-0256">Endoplasmic reticulum</keyword>
<dbReference type="AlphaFoldDB" id="A0A9W8AIN7"/>
<keyword evidence="5 8" id="KW-1133">Transmembrane helix</keyword>
<evidence type="ECO:0000256" key="8">
    <source>
        <dbReference type="SAM" id="Phobius"/>
    </source>
</evidence>
<evidence type="ECO:0000256" key="6">
    <source>
        <dbReference type="ARBA" id="ARBA00023136"/>
    </source>
</evidence>
<reference evidence="9" key="1">
    <citation type="submission" date="2022-07" db="EMBL/GenBank/DDBJ databases">
        <title>Phylogenomic reconstructions and comparative analyses of Kickxellomycotina fungi.</title>
        <authorList>
            <person name="Reynolds N.K."/>
            <person name="Stajich J.E."/>
            <person name="Barry K."/>
            <person name="Grigoriev I.V."/>
            <person name="Crous P."/>
            <person name="Smith M.E."/>
        </authorList>
    </citation>
    <scope>NUCLEOTIDE SEQUENCE</scope>
    <source>
        <strain evidence="9">RSA 861</strain>
    </source>
</reference>
<feature type="compositionally biased region" description="Polar residues" evidence="7">
    <location>
        <begin position="153"/>
        <end position="165"/>
    </location>
</feature>
<organism evidence="9 10">
    <name type="scientific">Tieghemiomyces parasiticus</name>
    <dbReference type="NCBI Taxonomy" id="78921"/>
    <lineage>
        <taxon>Eukaryota</taxon>
        <taxon>Fungi</taxon>
        <taxon>Fungi incertae sedis</taxon>
        <taxon>Zoopagomycota</taxon>
        <taxon>Kickxellomycotina</taxon>
        <taxon>Dimargaritomycetes</taxon>
        <taxon>Dimargaritales</taxon>
        <taxon>Dimargaritaceae</taxon>
        <taxon>Tieghemiomyces</taxon>
    </lineage>
</organism>
<dbReference type="PANTHER" id="PTHR13505:SF7">
    <property type="entry name" value="TRANSMEMBRANE PROTEIN 208"/>
    <property type="match status" value="1"/>
</dbReference>
<dbReference type="GO" id="GO:0005789">
    <property type="term" value="C:endoplasmic reticulum membrane"/>
    <property type="evidence" value="ECO:0007669"/>
    <property type="project" value="UniProtKB-SubCell"/>
</dbReference>
<evidence type="ECO:0000256" key="3">
    <source>
        <dbReference type="ARBA" id="ARBA00022692"/>
    </source>
</evidence>
<dbReference type="Proteomes" id="UP001150569">
    <property type="component" value="Unassembled WGS sequence"/>
</dbReference>
<evidence type="ECO:0000313" key="9">
    <source>
        <dbReference type="EMBL" id="KAJ1930178.1"/>
    </source>
</evidence>
<evidence type="ECO:0000256" key="4">
    <source>
        <dbReference type="ARBA" id="ARBA00022824"/>
    </source>
</evidence>
<proteinExistence type="inferred from homology"/>
<keyword evidence="10" id="KW-1185">Reference proteome</keyword>
<dbReference type="GO" id="GO:0006624">
    <property type="term" value="P:vacuolar protein processing"/>
    <property type="evidence" value="ECO:0007669"/>
    <property type="project" value="TreeGrafter"/>
</dbReference>
<feature type="transmembrane region" description="Helical" evidence="8">
    <location>
        <begin position="122"/>
        <end position="142"/>
    </location>
</feature>
<comment type="subcellular location">
    <subcellularLocation>
        <location evidence="1">Endoplasmic reticulum membrane</location>
        <topology evidence="1">Multi-pass membrane protein</topology>
    </subcellularLocation>
</comment>
<evidence type="ECO:0000256" key="7">
    <source>
        <dbReference type="SAM" id="MobiDB-lite"/>
    </source>
</evidence>
<accession>A0A9W8AIN7</accession>
<dbReference type="EMBL" id="JANBPT010000013">
    <property type="protein sequence ID" value="KAJ1930178.1"/>
    <property type="molecule type" value="Genomic_DNA"/>
</dbReference>
<comment type="caution">
    <text evidence="9">The sequence shown here is derived from an EMBL/GenBank/DDBJ whole genome shotgun (WGS) entry which is preliminary data.</text>
</comment>
<evidence type="ECO:0000256" key="5">
    <source>
        <dbReference type="ARBA" id="ARBA00022989"/>
    </source>
</evidence>
<dbReference type="GO" id="GO:0005773">
    <property type="term" value="C:vacuole"/>
    <property type="evidence" value="ECO:0007669"/>
    <property type="project" value="GOC"/>
</dbReference>
<evidence type="ECO:0000256" key="2">
    <source>
        <dbReference type="ARBA" id="ARBA00009950"/>
    </source>
</evidence>
<dbReference type="InterPro" id="IPR008506">
    <property type="entry name" value="SND2/TMEM208"/>
</dbReference>
<evidence type="ECO:0000313" key="10">
    <source>
        <dbReference type="Proteomes" id="UP001150569"/>
    </source>
</evidence>
<dbReference type="Pfam" id="PF05620">
    <property type="entry name" value="TMEM208_SND2"/>
    <property type="match status" value="1"/>
</dbReference>
<evidence type="ECO:0008006" key="11">
    <source>
        <dbReference type="Google" id="ProtNLM"/>
    </source>
</evidence>
<comment type="similarity">
    <text evidence="2">Belongs to the TMEM208 family.</text>
</comment>
<keyword evidence="3 8" id="KW-0812">Transmembrane</keyword>
<feature type="transmembrane region" description="Helical" evidence="8">
    <location>
        <begin position="44"/>
        <end position="62"/>
    </location>
</feature>
<feature type="region of interest" description="Disordered" evidence="7">
    <location>
        <begin position="150"/>
        <end position="171"/>
    </location>
</feature>
<gene>
    <name evidence="9" type="ORF">IWQ60_000503</name>
</gene>
<evidence type="ECO:0000256" key="1">
    <source>
        <dbReference type="ARBA" id="ARBA00004477"/>
    </source>
</evidence>
<feature type="transmembrane region" description="Helical" evidence="8">
    <location>
        <begin position="20"/>
        <end position="38"/>
    </location>
</feature>
<sequence length="171" mass="19039">MAKNASKKLAVENARTIRRLQTLFFGINGFYVVVRFLFFFSSVSWWTSVAYITTFIISLVTFQQLVSMGQPSYGPAGEVLAAGEDLSTSGLTSFMFDILYVTWFVHLGSLVSRYFWYFYLVIPGYCGVKIWGYLWPVVAGFLGRGSPGMTGPERSSASTQAQNGRARSARA</sequence>
<protein>
    <recommendedName>
        <fullName evidence="11">DUF788-domain-containing protein</fullName>
    </recommendedName>
</protein>
<dbReference type="PANTHER" id="PTHR13505">
    <property type="entry name" value="TRANSMEMBRANE PROTEIN 208"/>
    <property type="match status" value="1"/>
</dbReference>
<name>A0A9W8AIN7_9FUNG</name>
<dbReference type="OrthoDB" id="276296at2759"/>